<feature type="region of interest" description="Disordered" evidence="1">
    <location>
        <begin position="1"/>
        <end position="20"/>
    </location>
</feature>
<protein>
    <submittedName>
        <fullName evidence="2">Uncharacterized protein</fullName>
    </submittedName>
</protein>
<name>A0A8F1MCB9_9BACT</name>
<evidence type="ECO:0000256" key="1">
    <source>
        <dbReference type="SAM" id="MobiDB-lite"/>
    </source>
</evidence>
<dbReference type="AlphaFoldDB" id="A0A8F1MCB9"/>
<sequence length="45" mass="4896">MKKGLGRGFGSSIPTNLIDETFDPTAQQDVKVSHLRDIAIDQVVP</sequence>
<reference evidence="2" key="1">
    <citation type="submission" date="2021-06" db="EMBL/GenBank/DDBJ databases">
        <title>An adapted protocol for Saccharibacteria cultivation: two new species join this phylum of Candidate Phyla Radiations.</title>
        <authorList>
            <person name="Ibrahim A."/>
            <person name="Maatouk M."/>
            <person name="Zgheib R."/>
            <person name="Haddad G."/>
            <person name="Bou Khalil J."/>
            <person name="Raoult D."/>
            <person name="Bittar F."/>
        </authorList>
    </citation>
    <scope>NUCLEOTIDE SEQUENCE</scope>
    <source>
        <strain evidence="2">IHU1</strain>
    </source>
</reference>
<proteinExistence type="predicted"/>
<dbReference type="EMBL" id="CP076460">
    <property type="protein sequence ID" value="QWQ32469.1"/>
    <property type="molecule type" value="Genomic_DNA"/>
</dbReference>
<organism evidence="2 3">
    <name type="scientific">Candidatus Minimicrobia naudis</name>
    <dbReference type="NCBI Taxonomy" id="2841263"/>
    <lineage>
        <taxon>Bacteria</taxon>
        <taxon>Candidatus Saccharimonadota</taxon>
        <taxon>Candidatus Saccharimonadota incertae sedis</taxon>
        <taxon>Candidatus Minimicrobia</taxon>
    </lineage>
</organism>
<dbReference type="KEGG" id="mnd:KOY48_01225"/>
<accession>A0A8F1MCB9</accession>
<dbReference type="Proteomes" id="UP000679129">
    <property type="component" value="Chromosome"/>
</dbReference>
<keyword evidence="3" id="KW-1185">Reference proteome</keyword>
<gene>
    <name evidence="2" type="ORF">KOY48_01225</name>
</gene>
<evidence type="ECO:0000313" key="2">
    <source>
        <dbReference type="EMBL" id="QWQ32469.1"/>
    </source>
</evidence>
<evidence type="ECO:0000313" key="3">
    <source>
        <dbReference type="Proteomes" id="UP000679129"/>
    </source>
</evidence>